<keyword evidence="3" id="KW-1185">Reference proteome</keyword>
<dbReference type="PANTHER" id="PTHR23542">
    <property type="match status" value="1"/>
</dbReference>
<gene>
    <name evidence="2" type="ORF">ACFFIA_02395</name>
</gene>
<feature type="transmembrane region" description="Helical" evidence="1">
    <location>
        <begin position="345"/>
        <end position="368"/>
    </location>
</feature>
<keyword evidence="1" id="KW-1133">Transmembrane helix</keyword>
<accession>A0ABV6LVR3</accession>
<reference evidence="2 3" key="1">
    <citation type="submission" date="2024-09" db="EMBL/GenBank/DDBJ databases">
        <authorList>
            <person name="Sun Q."/>
            <person name="Mori K."/>
        </authorList>
    </citation>
    <scope>NUCLEOTIDE SEQUENCE [LARGE SCALE GENOMIC DNA]</scope>
    <source>
        <strain evidence="2 3">TBRC 3947</strain>
    </source>
</reference>
<keyword evidence="1" id="KW-0472">Membrane</keyword>
<evidence type="ECO:0000256" key="1">
    <source>
        <dbReference type="SAM" id="Phobius"/>
    </source>
</evidence>
<protein>
    <submittedName>
        <fullName evidence="2">MFS transporter</fullName>
    </submittedName>
</protein>
<dbReference type="Proteomes" id="UP001589867">
    <property type="component" value="Unassembled WGS sequence"/>
</dbReference>
<proteinExistence type="predicted"/>
<comment type="caution">
    <text evidence="2">The sequence shown here is derived from an EMBL/GenBank/DDBJ whole genome shotgun (WGS) entry which is preliminary data.</text>
</comment>
<dbReference type="SUPFAM" id="SSF103473">
    <property type="entry name" value="MFS general substrate transporter"/>
    <property type="match status" value="1"/>
</dbReference>
<feature type="transmembrane region" description="Helical" evidence="1">
    <location>
        <begin position="81"/>
        <end position="99"/>
    </location>
</feature>
<feature type="transmembrane region" description="Helical" evidence="1">
    <location>
        <begin position="20"/>
        <end position="41"/>
    </location>
</feature>
<feature type="transmembrane region" description="Helical" evidence="1">
    <location>
        <begin position="48"/>
        <end position="69"/>
    </location>
</feature>
<feature type="transmembrane region" description="Helical" evidence="1">
    <location>
        <begin position="219"/>
        <end position="243"/>
    </location>
</feature>
<evidence type="ECO:0000313" key="3">
    <source>
        <dbReference type="Proteomes" id="UP001589867"/>
    </source>
</evidence>
<dbReference type="Gene3D" id="1.20.1250.20">
    <property type="entry name" value="MFS general substrate transporter like domains"/>
    <property type="match status" value="1"/>
</dbReference>
<feature type="transmembrane region" description="Helical" evidence="1">
    <location>
        <begin position="374"/>
        <end position="394"/>
    </location>
</feature>
<name>A0ABV6LVR3_9ACTN</name>
<feature type="transmembrane region" description="Helical" evidence="1">
    <location>
        <begin position="179"/>
        <end position="198"/>
    </location>
</feature>
<dbReference type="RefSeq" id="WP_377244519.1">
    <property type="nucleotide sequence ID" value="NZ_JBHLUH010000004.1"/>
</dbReference>
<dbReference type="Pfam" id="PF07690">
    <property type="entry name" value="MFS_1"/>
    <property type="match status" value="1"/>
</dbReference>
<feature type="transmembrane region" description="Helical" evidence="1">
    <location>
        <begin position="255"/>
        <end position="276"/>
    </location>
</feature>
<sequence length="420" mass="41967">MAGLRQYSAVWQIPGAPVLLVVGVIARLGIGMTPLALLFLVQQATDRYTPAAIAGGIYAVAGAAISPVAGRVADRIGPAPVLLLTGIAHPFALGALLVASQVGALPVIFAASAVAGATYPPLTAAIRGAWNDLTEPGGGRHHLRGAALAAETTLFELVFVFGPLLVAGFVLFANPAAAIVGAAVLTLGGTLVVARGRAMRRWRPHSAEHRTRGLGPLRIGGFPALLVCVAGLGTAFGAAGVIVPAYASHHSDGDSLGGVLLALWAVGSAAGGFWFGTRPPVRNQARQFALLLGALAGTFALYALMPHPAALGVALVAGGATIAPALTLENNMVGRIAPVTMLNEAYTWVITVAVAFTAVGGSVSGLIVDQPGGVPWAFLFGGAAVGVAAVVAGLPSGSIARADALATARIDQALATTGSS</sequence>
<dbReference type="PANTHER" id="PTHR23542:SF1">
    <property type="entry name" value="MAJOR FACILITATOR SUPERFAMILY (MFS) PROFILE DOMAIN-CONTAINING PROTEIN"/>
    <property type="match status" value="1"/>
</dbReference>
<feature type="transmembrane region" description="Helical" evidence="1">
    <location>
        <begin position="311"/>
        <end position="333"/>
    </location>
</feature>
<feature type="transmembrane region" description="Helical" evidence="1">
    <location>
        <begin position="154"/>
        <end position="173"/>
    </location>
</feature>
<evidence type="ECO:0000313" key="2">
    <source>
        <dbReference type="EMBL" id="MFC0526508.1"/>
    </source>
</evidence>
<keyword evidence="1" id="KW-0812">Transmembrane</keyword>
<feature type="transmembrane region" description="Helical" evidence="1">
    <location>
        <begin position="288"/>
        <end position="305"/>
    </location>
</feature>
<dbReference type="InterPro" id="IPR036259">
    <property type="entry name" value="MFS_trans_sf"/>
</dbReference>
<organism evidence="2 3">
    <name type="scientific">Phytohabitans kaempferiae</name>
    <dbReference type="NCBI Taxonomy" id="1620943"/>
    <lineage>
        <taxon>Bacteria</taxon>
        <taxon>Bacillati</taxon>
        <taxon>Actinomycetota</taxon>
        <taxon>Actinomycetes</taxon>
        <taxon>Micromonosporales</taxon>
        <taxon>Micromonosporaceae</taxon>
    </lineage>
</organism>
<dbReference type="InterPro" id="IPR011701">
    <property type="entry name" value="MFS"/>
</dbReference>
<dbReference type="EMBL" id="JBHLUH010000004">
    <property type="protein sequence ID" value="MFC0526508.1"/>
    <property type="molecule type" value="Genomic_DNA"/>
</dbReference>